<gene>
    <name evidence="2" type="ORF">PCOR1329_LOCUS82870</name>
</gene>
<protein>
    <submittedName>
        <fullName evidence="2">Uncharacterized protein</fullName>
    </submittedName>
</protein>
<evidence type="ECO:0000313" key="2">
    <source>
        <dbReference type="EMBL" id="CAK0908109.1"/>
    </source>
</evidence>
<evidence type="ECO:0000256" key="1">
    <source>
        <dbReference type="SAM" id="MobiDB-lite"/>
    </source>
</evidence>
<reference evidence="2" key="1">
    <citation type="submission" date="2023-10" db="EMBL/GenBank/DDBJ databases">
        <authorList>
            <person name="Chen Y."/>
            <person name="Shah S."/>
            <person name="Dougan E. K."/>
            <person name="Thang M."/>
            <person name="Chan C."/>
        </authorList>
    </citation>
    <scope>NUCLEOTIDE SEQUENCE [LARGE SCALE GENOMIC DNA]</scope>
</reference>
<organism evidence="2 3">
    <name type="scientific">Prorocentrum cordatum</name>
    <dbReference type="NCBI Taxonomy" id="2364126"/>
    <lineage>
        <taxon>Eukaryota</taxon>
        <taxon>Sar</taxon>
        <taxon>Alveolata</taxon>
        <taxon>Dinophyceae</taxon>
        <taxon>Prorocentrales</taxon>
        <taxon>Prorocentraceae</taxon>
        <taxon>Prorocentrum</taxon>
    </lineage>
</organism>
<keyword evidence="3" id="KW-1185">Reference proteome</keyword>
<feature type="region of interest" description="Disordered" evidence="1">
    <location>
        <begin position="1"/>
        <end position="30"/>
    </location>
</feature>
<dbReference type="Proteomes" id="UP001189429">
    <property type="component" value="Unassembled WGS sequence"/>
</dbReference>
<proteinExistence type="predicted"/>
<comment type="caution">
    <text evidence="2">The sequence shown here is derived from an EMBL/GenBank/DDBJ whole genome shotgun (WGS) entry which is preliminary data.</text>
</comment>
<dbReference type="EMBL" id="CAUYUJ010021954">
    <property type="protein sequence ID" value="CAK0908109.1"/>
    <property type="molecule type" value="Genomic_DNA"/>
</dbReference>
<sequence length="106" mass="11685">MSMTMRPVGNEESNAERVTLPRPGEGPRRPTTAILTDIRAVGWPGWHFGGQRLCLHGAAQISWGARRRAGAAHRASAQPPLPALPDLSCAWRRWSLLIRRPGSERS</sequence>
<accession>A0ABN9Y6D8</accession>
<evidence type="ECO:0000313" key="3">
    <source>
        <dbReference type="Proteomes" id="UP001189429"/>
    </source>
</evidence>
<name>A0ABN9Y6D8_9DINO</name>